<dbReference type="InParanoid" id="A0A4W3JWN4"/>
<evidence type="ECO:0000313" key="3">
    <source>
        <dbReference type="Proteomes" id="UP000314986"/>
    </source>
</evidence>
<keyword evidence="3" id="KW-1185">Reference proteome</keyword>
<reference evidence="3" key="2">
    <citation type="journal article" date="2007" name="PLoS Biol.">
        <title>Survey sequencing and comparative analysis of the elephant shark (Callorhinchus milii) genome.</title>
        <authorList>
            <person name="Venkatesh B."/>
            <person name="Kirkness E.F."/>
            <person name="Loh Y.H."/>
            <person name="Halpern A.L."/>
            <person name="Lee A.P."/>
            <person name="Johnson J."/>
            <person name="Dandona N."/>
            <person name="Viswanathan L.D."/>
            <person name="Tay A."/>
            <person name="Venter J.C."/>
            <person name="Strausberg R.L."/>
            <person name="Brenner S."/>
        </authorList>
    </citation>
    <scope>NUCLEOTIDE SEQUENCE [LARGE SCALE GENOMIC DNA]</scope>
</reference>
<evidence type="ECO:0000256" key="1">
    <source>
        <dbReference type="SAM" id="MobiDB-lite"/>
    </source>
</evidence>
<reference evidence="3" key="1">
    <citation type="journal article" date="2006" name="Science">
        <title>Ancient noncoding elements conserved in the human genome.</title>
        <authorList>
            <person name="Venkatesh B."/>
            <person name="Kirkness E.F."/>
            <person name="Loh Y.H."/>
            <person name="Halpern A.L."/>
            <person name="Lee A.P."/>
            <person name="Johnson J."/>
            <person name="Dandona N."/>
            <person name="Viswanathan L.D."/>
            <person name="Tay A."/>
            <person name="Venter J.C."/>
            <person name="Strausberg R.L."/>
            <person name="Brenner S."/>
        </authorList>
    </citation>
    <scope>NUCLEOTIDE SEQUENCE [LARGE SCALE GENOMIC DNA]</scope>
</reference>
<reference evidence="2" key="5">
    <citation type="submission" date="2025-09" db="UniProtKB">
        <authorList>
            <consortium name="Ensembl"/>
        </authorList>
    </citation>
    <scope>IDENTIFICATION</scope>
</reference>
<dbReference type="AlphaFoldDB" id="A0A4W3JWN4"/>
<organism evidence="2 3">
    <name type="scientific">Callorhinchus milii</name>
    <name type="common">Ghost shark</name>
    <dbReference type="NCBI Taxonomy" id="7868"/>
    <lineage>
        <taxon>Eukaryota</taxon>
        <taxon>Metazoa</taxon>
        <taxon>Chordata</taxon>
        <taxon>Craniata</taxon>
        <taxon>Vertebrata</taxon>
        <taxon>Chondrichthyes</taxon>
        <taxon>Holocephali</taxon>
        <taxon>Chimaeriformes</taxon>
        <taxon>Callorhinchidae</taxon>
        <taxon>Callorhinchus</taxon>
    </lineage>
</organism>
<dbReference type="Ensembl" id="ENSCMIT00000047942.1">
    <property type="protein sequence ID" value="ENSCMIP00000047272.1"/>
    <property type="gene ID" value="ENSCMIG00000019389.1"/>
</dbReference>
<accession>A0A4W3JWN4</accession>
<reference evidence="2" key="4">
    <citation type="submission" date="2025-08" db="UniProtKB">
        <authorList>
            <consortium name="Ensembl"/>
        </authorList>
    </citation>
    <scope>IDENTIFICATION</scope>
</reference>
<reference evidence="3" key="3">
    <citation type="journal article" date="2014" name="Nature">
        <title>Elephant shark genome provides unique insights into gnathostome evolution.</title>
        <authorList>
            <consortium name="International Elephant Shark Genome Sequencing Consortium"/>
            <person name="Venkatesh B."/>
            <person name="Lee A.P."/>
            <person name="Ravi V."/>
            <person name="Maurya A.K."/>
            <person name="Lian M.M."/>
            <person name="Swann J.B."/>
            <person name="Ohta Y."/>
            <person name="Flajnik M.F."/>
            <person name="Sutoh Y."/>
            <person name="Kasahara M."/>
            <person name="Hoon S."/>
            <person name="Gangu V."/>
            <person name="Roy S.W."/>
            <person name="Irimia M."/>
            <person name="Korzh V."/>
            <person name="Kondrychyn I."/>
            <person name="Lim Z.W."/>
            <person name="Tay B.H."/>
            <person name="Tohari S."/>
            <person name="Kong K.W."/>
            <person name="Ho S."/>
            <person name="Lorente-Galdos B."/>
            <person name="Quilez J."/>
            <person name="Marques-Bonet T."/>
            <person name="Raney B.J."/>
            <person name="Ingham P.W."/>
            <person name="Tay A."/>
            <person name="Hillier L.W."/>
            <person name="Minx P."/>
            <person name="Boehm T."/>
            <person name="Wilson R.K."/>
            <person name="Brenner S."/>
            <person name="Warren W.C."/>
        </authorList>
    </citation>
    <scope>NUCLEOTIDE SEQUENCE [LARGE SCALE GENOMIC DNA]</scope>
</reference>
<proteinExistence type="predicted"/>
<protein>
    <submittedName>
        <fullName evidence="2">Uncharacterized protein</fullName>
    </submittedName>
</protein>
<sequence>MVQRLVGLQLLQDGKSERCVPSGRECAFHSRHDDISICSVPRSVWIILSVFLVSRVSDTRGNPSPCLRAQVGKSQDLGT</sequence>
<feature type="region of interest" description="Disordered" evidence="1">
    <location>
        <begin position="60"/>
        <end position="79"/>
    </location>
</feature>
<dbReference type="Proteomes" id="UP000314986">
    <property type="component" value="Unassembled WGS sequence"/>
</dbReference>
<name>A0A4W3JWN4_CALMI</name>
<evidence type="ECO:0000313" key="2">
    <source>
        <dbReference type="Ensembl" id="ENSCMIP00000047272.1"/>
    </source>
</evidence>